<feature type="transmembrane region" description="Helical" evidence="9">
    <location>
        <begin position="41"/>
        <end position="62"/>
    </location>
</feature>
<sequence length="332" mass="33591">MKIKATIERIPGGLMLVPLLLGAVLHTSWPGVGPYFGSFTQGLITGIVPILAVWLFCLGAAIPSRATGTLLRKSGTLILTKIGTAWLVAVLLVQLLPSGGVTSGFFVGLSVLAVVAALDMTNAGLYASLMEEYGTREEAGATVLMGLESGPLVTMLILGSTGLASFEPRLLIGVVMPFLAGFALGNLDPELRDFLSRAPRILVPFFAFALGNTIDLRVLMTTGLLGVLLALAVVLVSGSALVAADILIGGGRGTAGIAASSTAGAAVATPHLVAQAAPTFAAEAPAATALVAVCVVLTAVLTPIATSLWATHVAPKIRPAQARPAGDGQGVG</sequence>
<evidence type="ECO:0000256" key="1">
    <source>
        <dbReference type="ARBA" id="ARBA00006430"/>
    </source>
</evidence>
<gene>
    <name evidence="9" type="primary">kdgT</name>
    <name evidence="10" type="ORF">APT59_01375</name>
</gene>
<evidence type="ECO:0000256" key="3">
    <source>
        <dbReference type="ARBA" id="ARBA00022475"/>
    </source>
</evidence>
<evidence type="ECO:0000256" key="2">
    <source>
        <dbReference type="ARBA" id="ARBA00022448"/>
    </source>
</evidence>
<comment type="function">
    <text evidence="9">Catalyzes the proton-dependent uptake of 2-keto-3-deoxygluconate (KDG) into the cell.</text>
</comment>
<evidence type="ECO:0000313" key="11">
    <source>
        <dbReference type="Proteomes" id="UP000064137"/>
    </source>
</evidence>
<dbReference type="EMBL" id="CP013987">
    <property type="protein sequence ID" value="ALZ82921.1"/>
    <property type="molecule type" value="Genomic_DNA"/>
</dbReference>
<reference evidence="10 11" key="1">
    <citation type="submission" date="2016-01" db="EMBL/GenBank/DDBJ databases">
        <title>Annotation of Pseudomonas oryzihabitans USDA-ARS-USMARC-56511.</title>
        <authorList>
            <person name="Harhay G.P."/>
            <person name="Harhay D.M."/>
            <person name="Smith T.P.L."/>
            <person name="Bono J.L."/>
            <person name="Heaton M.P."/>
            <person name="Clawson M.L."/>
            <person name="Chitko-Mckown C.G."/>
            <person name="Capik S.F."/>
            <person name="DeDonder K.D."/>
            <person name="Apley M.D."/>
            <person name="Lubbers B.V."/>
            <person name="White B.J."/>
            <person name="Larson R.L."/>
        </authorList>
    </citation>
    <scope>NUCLEOTIDE SEQUENCE [LARGE SCALE GENOMIC DNA]</scope>
    <source>
        <strain evidence="10 11">USDA-ARS-USMARC-56511</strain>
    </source>
</reference>
<feature type="transmembrane region" description="Helical" evidence="9">
    <location>
        <begin position="170"/>
        <end position="189"/>
    </location>
</feature>
<evidence type="ECO:0000256" key="6">
    <source>
        <dbReference type="ARBA" id="ARBA00022847"/>
    </source>
</evidence>
<dbReference type="KEGG" id="por:APT59_01375"/>
<comment type="catalytic activity">
    <reaction evidence="9">
        <text>2-dehydro-3-deoxy-D-gluconate(in) + H(+)(in) = 2-dehydro-3-deoxy-D-gluconate(out) + H(+)(out)</text>
        <dbReference type="Rhea" id="RHEA:29943"/>
        <dbReference type="ChEBI" id="CHEBI:15378"/>
        <dbReference type="ChEBI" id="CHEBI:57990"/>
    </reaction>
</comment>
<keyword evidence="6 9" id="KW-0769">Symport</keyword>
<feature type="transmembrane region" description="Helical" evidence="9">
    <location>
        <begin position="12"/>
        <end position="29"/>
    </location>
</feature>
<feature type="transmembrane region" description="Helical" evidence="9">
    <location>
        <begin position="226"/>
        <end position="248"/>
    </location>
</feature>
<dbReference type="RefSeq" id="WP_059313216.1">
    <property type="nucleotide sequence ID" value="NZ_CP013987.1"/>
</dbReference>
<comment type="caution">
    <text evidence="9">Lacks conserved residue(s) required for the propagation of feature annotation.</text>
</comment>
<evidence type="ECO:0000313" key="10">
    <source>
        <dbReference type="EMBL" id="ALZ82921.1"/>
    </source>
</evidence>
<keyword evidence="5 9" id="KW-0812">Transmembrane</keyword>
<dbReference type="Pfam" id="PF03812">
    <property type="entry name" value="KdgT"/>
    <property type="match status" value="1"/>
</dbReference>
<dbReference type="Proteomes" id="UP000064137">
    <property type="component" value="Chromosome"/>
</dbReference>
<dbReference type="NCBIfam" id="TIGR00793">
    <property type="entry name" value="kdgT"/>
    <property type="match status" value="1"/>
</dbReference>
<keyword evidence="3 9" id="KW-1003">Cell membrane</keyword>
<feature type="transmembrane region" description="Helical" evidence="9">
    <location>
        <begin position="139"/>
        <end position="158"/>
    </location>
</feature>
<name>A0A0U4XP60_9PSED</name>
<keyword evidence="8 9" id="KW-0472">Membrane</keyword>
<dbReference type="InterPro" id="IPR018395">
    <property type="entry name" value="2keto-3dGluconate_permease_sub"/>
</dbReference>
<comment type="subcellular location">
    <subcellularLocation>
        <location evidence="9">Cell membrane</location>
        <topology evidence="9">Multi-pass membrane protein</topology>
    </subcellularLocation>
</comment>
<comment type="similarity">
    <text evidence="1 9">Belongs to the KdgT transporter family.</text>
</comment>
<feature type="transmembrane region" description="Helical" evidence="9">
    <location>
        <begin position="105"/>
        <end position="127"/>
    </location>
</feature>
<keyword evidence="7 9" id="KW-1133">Transmembrane helix</keyword>
<accession>A0A0U4XP60</accession>
<keyword evidence="4 9" id="KW-0762">Sugar transport</keyword>
<dbReference type="AlphaFoldDB" id="A0A0U4XP60"/>
<dbReference type="InterPro" id="IPR004684">
    <property type="entry name" value="2keto-3dGluconate_permease"/>
</dbReference>
<dbReference type="GO" id="GO:0005886">
    <property type="term" value="C:plasma membrane"/>
    <property type="evidence" value="ECO:0007669"/>
    <property type="project" value="UniProtKB-SubCell"/>
</dbReference>
<feature type="transmembrane region" description="Helical" evidence="9">
    <location>
        <begin position="74"/>
        <end position="93"/>
    </location>
</feature>
<evidence type="ECO:0000256" key="7">
    <source>
        <dbReference type="ARBA" id="ARBA00022989"/>
    </source>
</evidence>
<evidence type="ECO:0000256" key="5">
    <source>
        <dbReference type="ARBA" id="ARBA00022692"/>
    </source>
</evidence>
<protein>
    <recommendedName>
        <fullName evidence="9">2-keto-3-deoxygluconate permease</fullName>
        <shortName evidence="9">KDG permease</shortName>
    </recommendedName>
</protein>
<evidence type="ECO:0000256" key="9">
    <source>
        <dbReference type="HAMAP-Rule" id="MF_00070"/>
    </source>
</evidence>
<dbReference type="GO" id="GO:0015649">
    <property type="term" value="F:2-keto-3-deoxygluconate:proton symporter activity"/>
    <property type="evidence" value="ECO:0007669"/>
    <property type="project" value="UniProtKB-UniRule"/>
</dbReference>
<keyword evidence="2 9" id="KW-0813">Transport</keyword>
<feature type="transmembrane region" description="Helical" evidence="9">
    <location>
        <begin position="286"/>
        <end position="310"/>
    </location>
</feature>
<proteinExistence type="inferred from homology"/>
<evidence type="ECO:0000256" key="4">
    <source>
        <dbReference type="ARBA" id="ARBA00022597"/>
    </source>
</evidence>
<organism evidence="10 11">
    <name type="scientific">Pseudomonas oryzihabitans</name>
    <dbReference type="NCBI Taxonomy" id="47885"/>
    <lineage>
        <taxon>Bacteria</taxon>
        <taxon>Pseudomonadati</taxon>
        <taxon>Pseudomonadota</taxon>
        <taxon>Gammaproteobacteria</taxon>
        <taxon>Pseudomonadales</taxon>
        <taxon>Pseudomonadaceae</taxon>
        <taxon>Pseudomonas</taxon>
    </lineage>
</organism>
<evidence type="ECO:0000256" key="8">
    <source>
        <dbReference type="ARBA" id="ARBA00023136"/>
    </source>
</evidence>
<dbReference type="OrthoDB" id="3185611at2"/>
<dbReference type="HAMAP" id="MF_00070">
    <property type="entry name" value="KdgT"/>
    <property type="match status" value="1"/>
</dbReference>